<name>A0A0V1AMZ2_TRISP</name>
<dbReference type="AlphaFoldDB" id="A0A0V1AMZ2"/>
<evidence type="ECO:0000313" key="2">
    <source>
        <dbReference type="Proteomes" id="UP000054776"/>
    </source>
</evidence>
<accession>A0A0V1AMZ2</accession>
<dbReference type="Proteomes" id="UP000054776">
    <property type="component" value="Unassembled WGS sequence"/>
</dbReference>
<dbReference type="EMBL" id="JYDH01000529">
    <property type="protein sequence ID" value="KRY26193.1"/>
    <property type="molecule type" value="Genomic_DNA"/>
</dbReference>
<comment type="caution">
    <text evidence="1">The sequence shown here is derived from an EMBL/GenBank/DDBJ whole genome shotgun (WGS) entry which is preliminary data.</text>
</comment>
<proteinExistence type="predicted"/>
<gene>
    <name evidence="1" type="ORF">T01_14811</name>
</gene>
<keyword evidence="2" id="KW-1185">Reference proteome</keyword>
<protein>
    <submittedName>
        <fullName evidence="1">Uncharacterized protein</fullName>
    </submittedName>
</protein>
<dbReference type="InParanoid" id="A0A0V1AMZ2"/>
<organism evidence="1 2">
    <name type="scientific">Trichinella spiralis</name>
    <name type="common">Trichina worm</name>
    <dbReference type="NCBI Taxonomy" id="6334"/>
    <lineage>
        <taxon>Eukaryota</taxon>
        <taxon>Metazoa</taxon>
        <taxon>Ecdysozoa</taxon>
        <taxon>Nematoda</taxon>
        <taxon>Enoplea</taxon>
        <taxon>Dorylaimia</taxon>
        <taxon>Trichinellida</taxon>
        <taxon>Trichinellidae</taxon>
        <taxon>Trichinella</taxon>
    </lineage>
</organism>
<reference evidence="1 2" key="1">
    <citation type="submission" date="2015-01" db="EMBL/GenBank/DDBJ databases">
        <title>Evolution of Trichinella species and genotypes.</title>
        <authorList>
            <person name="Korhonen P.K."/>
            <person name="Edoardo P."/>
            <person name="Giuseppe L.R."/>
            <person name="Gasser R.B."/>
        </authorList>
    </citation>
    <scope>NUCLEOTIDE SEQUENCE [LARGE SCALE GENOMIC DNA]</scope>
    <source>
        <strain evidence="1">ISS3</strain>
    </source>
</reference>
<evidence type="ECO:0000313" key="1">
    <source>
        <dbReference type="EMBL" id="KRY26193.1"/>
    </source>
</evidence>
<sequence length="83" mass="9675">MLVFQQRVLSYMSTDKRNKVEIKQIKCGKLIMLGIERNHISNLRKPAFTAMCAVSVFYANWAANDVRRMNNGVFNTMMDEEEQ</sequence>
<dbReference type="OrthoDB" id="5932028at2759"/>